<evidence type="ECO:0000313" key="1">
    <source>
        <dbReference type="EMBL" id="HIW11348.1"/>
    </source>
</evidence>
<dbReference type="EMBL" id="DXHL01000034">
    <property type="protein sequence ID" value="HIW11348.1"/>
    <property type="molecule type" value="Genomic_DNA"/>
</dbReference>
<accession>A0A9D1QE26</accession>
<comment type="caution">
    <text evidence="1">The sequence shown here is derived from an EMBL/GenBank/DDBJ whole genome shotgun (WGS) entry which is preliminary data.</text>
</comment>
<gene>
    <name evidence="1" type="ORF">H9888_07625</name>
</gene>
<name>A0A9D1QE26_9BACT</name>
<evidence type="ECO:0000313" key="2">
    <source>
        <dbReference type="Proteomes" id="UP000823926"/>
    </source>
</evidence>
<protein>
    <submittedName>
        <fullName evidence="1">Fibrobacter succinogenes major paralogous domain-containing protein</fullName>
    </submittedName>
</protein>
<dbReference type="AlphaFoldDB" id="A0A9D1QE26"/>
<reference evidence="1" key="2">
    <citation type="submission" date="2021-04" db="EMBL/GenBank/DDBJ databases">
        <authorList>
            <person name="Gilroy R."/>
        </authorList>
    </citation>
    <scope>NUCLEOTIDE SEQUENCE</scope>
    <source>
        <strain evidence="1">ChiBcec15-1070</strain>
    </source>
</reference>
<sequence length="203" mass="22306">MQAIGTNQNAETIPLYGADGISALIDGSTGFQIESTDVAESNLSNALTYSIKHPLTYIISANQSPYDWYTSNISNQNNFLWCERFQGKGVYDPCPEGWQVSSNGTWNDFTTESTLYYIEGAQTSTGNTTVTNGILYKGIVWYPTPGRREFINGHLSYTGNSIFSWSSTCSGVSARNFYGYMGGITLSISFGRSNGFSVRCVQE</sequence>
<dbReference type="Proteomes" id="UP000823926">
    <property type="component" value="Unassembled WGS sequence"/>
</dbReference>
<proteinExistence type="predicted"/>
<reference evidence="1" key="1">
    <citation type="journal article" date="2021" name="PeerJ">
        <title>Extensive microbial diversity within the chicken gut microbiome revealed by metagenomics and culture.</title>
        <authorList>
            <person name="Gilroy R."/>
            <person name="Ravi A."/>
            <person name="Getino M."/>
            <person name="Pursley I."/>
            <person name="Horton D.L."/>
            <person name="Alikhan N.F."/>
            <person name="Baker D."/>
            <person name="Gharbi K."/>
            <person name="Hall N."/>
            <person name="Watson M."/>
            <person name="Adriaenssens E.M."/>
            <person name="Foster-Nyarko E."/>
            <person name="Jarju S."/>
            <person name="Secka A."/>
            <person name="Antonio M."/>
            <person name="Oren A."/>
            <person name="Chaudhuri R.R."/>
            <person name="La Ragione R."/>
            <person name="Hildebrand F."/>
            <person name="Pallen M.J."/>
        </authorList>
    </citation>
    <scope>NUCLEOTIDE SEQUENCE</scope>
    <source>
        <strain evidence="1">ChiBcec15-1070</strain>
    </source>
</reference>
<organism evidence="1 2">
    <name type="scientific">Candidatus Rikenella faecigallinarum</name>
    <dbReference type="NCBI Taxonomy" id="2838745"/>
    <lineage>
        <taxon>Bacteria</taxon>
        <taxon>Pseudomonadati</taxon>
        <taxon>Bacteroidota</taxon>
        <taxon>Bacteroidia</taxon>
        <taxon>Bacteroidales</taxon>
        <taxon>Rikenellaceae</taxon>
        <taxon>Rikenella</taxon>
    </lineage>
</organism>